<protein>
    <recommendedName>
        <fullName evidence="5">RRM domain-containing protein</fullName>
    </recommendedName>
</protein>
<evidence type="ECO:0000313" key="4">
    <source>
        <dbReference type="Proteomes" id="UP001174677"/>
    </source>
</evidence>
<feature type="compositionally biased region" description="Polar residues" evidence="1">
    <location>
        <begin position="158"/>
        <end position="175"/>
    </location>
</feature>
<sequence>MAGLGCSLVDLLLFYSLERVLFNRMVCSMGKNAIQVKKVIALWLVLEEIGYHDLIRGINSFDNTTVEALYLEALQCLESIQPNPIQPTGSSDQAQMFLGLIDEPMNRRFLYYKHDFIYKRYEHVMETVCDKIFGETNAVEVDESGFRPVAKTYGQGLAGSSSSEPNEATSQSNLNPDAIDFNPAETPEEFRTIFLTFSMGYPLSRDEIIRFFTKKWGEVVKDVYIERAEAGHDPQYGRMVLTSSWVIPRILTGQAKAKFLVNGKHLWARICVPRRRGRS</sequence>
<dbReference type="EMBL" id="JARPOI010000009">
    <property type="protein sequence ID" value="KAJ9173360.1"/>
    <property type="molecule type" value="Genomic_DNA"/>
</dbReference>
<name>A0ABQ9M1Q0_HEVBR</name>
<keyword evidence="2" id="KW-0732">Signal</keyword>
<dbReference type="PANTHER" id="PTHR33527:SF53">
    <property type="entry name" value="OS10G0561000 PROTEIN"/>
    <property type="match status" value="1"/>
</dbReference>
<accession>A0ABQ9M1Q0</accession>
<gene>
    <name evidence="3" type="ORF">P3X46_016505</name>
</gene>
<evidence type="ECO:0000313" key="3">
    <source>
        <dbReference type="EMBL" id="KAJ9173360.1"/>
    </source>
</evidence>
<reference evidence="3" key="1">
    <citation type="journal article" date="2023" name="Plant Biotechnol. J.">
        <title>Chromosome-level wild Hevea brasiliensis genome provides new tools for genomic-assisted breeding and valuable loci to elevate rubber yield.</title>
        <authorList>
            <person name="Cheng H."/>
            <person name="Song X."/>
            <person name="Hu Y."/>
            <person name="Wu T."/>
            <person name="Yang Q."/>
            <person name="An Z."/>
            <person name="Feng S."/>
            <person name="Deng Z."/>
            <person name="Wu W."/>
            <person name="Zeng X."/>
            <person name="Tu M."/>
            <person name="Wang X."/>
            <person name="Huang H."/>
        </authorList>
    </citation>
    <scope>NUCLEOTIDE SEQUENCE</scope>
    <source>
        <strain evidence="3">MT/VB/25A 57/8</strain>
    </source>
</reference>
<keyword evidence="4" id="KW-1185">Reference proteome</keyword>
<proteinExistence type="predicted"/>
<dbReference type="Proteomes" id="UP001174677">
    <property type="component" value="Chromosome 9"/>
</dbReference>
<dbReference type="PANTHER" id="PTHR33527">
    <property type="entry name" value="OS07G0274300 PROTEIN"/>
    <property type="match status" value="1"/>
</dbReference>
<comment type="caution">
    <text evidence="3">The sequence shown here is derived from an EMBL/GenBank/DDBJ whole genome shotgun (WGS) entry which is preliminary data.</text>
</comment>
<feature type="chain" id="PRO_5046144368" description="RRM domain-containing protein" evidence="2">
    <location>
        <begin position="23"/>
        <end position="279"/>
    </location>
</feature>
<organism evidence="3 4">
    <name type="scientific">Hevea brasiliensis</name>
    <name type="common">Para rubber tree</name>
    <name type="synonym">Siphonia brasiliensis</name>
    <dbReference type="NCBI Taxonomy" id="3981"/>
    <lineage>
        <taxon>Eukaryota</taxon>
        <taxon>Viridiplantae</taxon>
        <taxon>Streptophyta</taxon>
        <taxon>Embryophyta</taxon>
        <taxon>Tracheophyta</taxon>
        <taxon>Spermatophyta</taxon>
        <taxon>Magnoliopsida</taxon>
        <taxon>eudicotyledons</taxon>
        <taxon>Gunneridae</taxon>
        <taxon>Pentapetalae</taxon>
        <taxon>rosids</taxon>
        <taxon>fabids</taxon>
        <taxon>Malpighiales</taxon>
        <taxon>Euphorbiaceae</taxon>
        <taxon>Crotonoideae</taxon>
        <taxon>Micrandreae</taxon>
        <taxon>Hevea</taxon>
    </lineage>
</organism>
<evidence type="ECO:0008006" key="5">
    <source>
        <dbReference type="Google" id="ProtNLM"/>
    </source>
</evidence>
<feature type="region of interest" description="Disordered" evidence="1">
    <location>
        <begin position="155"/>
        <end position="181"/>
    </location>
</feature>
<feature type="signal peptide" evidence="2">
    <location>
        <begin position="1"/>
        <end position="22"/>
    </location>
</feature>
<evidence type="ECO:0000256" key="1">
    <source>
        <dbReference type="SAM" id="MobiDB-lite"/>
    </source>
</evidence>
<evidence type="ECO:0000256" key="2">
    <source>
        <dbReference type="SAM" id="SignalP"/>
    </source>
</evidence>